<dbReference type="Pfam" id="PF04851">
    <property type="entry name" value="ResIII"/>
    <property type="match status" value="1"/>
</dbReference>
<keyword evidence="3" id="KW-0378">Hydrolase</keyword>
<sequence>MPNLVNVQFDTTSTSKSNALGMRPMQARVFEQRNEPYILVKAPPASGKSRALMFVALDKLINQGIKKVIVAVPEMSIGSSFKSTDLTSDGFYADWHMPDKYNLCNEGNISKANIFREFLSSQNEKVLLCTHATFRLTLKDIDISLLNDTVIAIDEFHHVSESADNELGNVLSEIMANSNAHIIAMTGSYFRGDQLNILNSSDEARFKHVTYSYYEQIQSYQYLKSLSIGYHFYRDGYLSCLGEVLDVTKKTIIHIPNVNSRESTGDKYNERSAILDIIGRGHQGEISANENGIYLVPSKLPDGSERVLKVADLVDDGPSRVKVQTYLKNITSADDLDIIIALGMAKEGFDWEYCEHALTIGFRSSLTEVVQIIGRATRDCKGKTHAQFTNLIAEPDATSEEAAYAVNNMLKAISVSLLMEQVLAPKVNFKIRGEVIGNEDGDYEISIDDWPNPPSESAKKAIENSDTIIAKLTNDTKKLHSVLTGEYEPEVWRDYHIPKLLRESYPDLEEEEIERLSEVFLTAMTVSAGGAKIVNGDKIPEDAKPHIEDPTEPYNGPSSGAEADPNKKFLLMGGKFIAVDDLNINLIHSINPFQQAYEVISREIDTQLLSVIQAQVRAMQSDMSIEEAKALAPRIKEFQAEHGKNPEVGSADDIENRLAIALQKLFQWAQAKRNQEASQG</sequence>
<feature type="region of interest" description="Disordered" evidence="1">
    <location>
        <begin position="543"/>
        <end position="562"/>
    </location>
</feature>
<accession>A0A7X4RVN6</accession>
<evidence type="ECO:0000256" key="1">
    <source>
        <dbReference type="SAM" id="MobiDB-lite"/>
    </source>
</evidence>
<dbReference type="GO" id="GO:0005524">
    <property type="term" value="F:ATP binding"/>
    <property type="evidence" value="ECO:0007669"/>
    <property type="project" value="InterPro"/>
</dbReference>
<reference evidence="3 4" key="1">
    <citation type="submission" date="2019-10" db="EMBL/GenBank/DDBJ databases">
        <title>Vibrio sp. nov. isolated from a shrimp pond.</title>
        <authorList>
            <person name="Gomez-Gil B."/>
            <person name="Enciso-Ibarra J."/>
            <person name="Enciso-Ibarra K."/>
            <person name="Bolan-Mejia C."/>
        </authorList>
    </citation>
    <scope>NUCLEOTIDE SEQUENCE [LARGE SCALE GENOMIC DNA]</scope>
    <source>
        <strain evidence="3 4">CAIM 722</strain>
    </source>
</reference>
<dbReference type="InterPro" id="IPR014001">
    <property type="entry name" value="Helicase_ATP-bd"/>
</dbReference>
<proteinExistence type="predicted"/>
<evidence type="ECO:0000259" key="2">
    <source>
        <dbReference type="PROSITE" id="PS51192"/>
    </source>
</evidence>
<dbReference type="RefSeq" id="WP_161157229.1">
    <property type="nucleotide sequence ID" value="NZ_WEKT01000036.1"/>
</dbReference>
<dbReference type="SMART" id="SM00487">
    <property type="entry name" value="DEXDc"/>
    <property type="match status" value="1"/>
</dbReference>
<evidence type="ECO:0000313" key="4">
    <source>
        <dbReference type="Proteomes" id="UP000462621"/>
    </source>
</evidence>
<dbReference type="GO" id="GO:0016787">
    <property type="term" value="F:hydrolase activity"/>
    <property type="evidence" value="ECO:0007669"/>
    <property type="project" value="InterPro"/>
</dbReference>
<dbReference type="InterPro" id="IPR027417">
    <property type="entry name" value="P-loop_NTPase"/>
</dbReference>
<dbReference type="AlphaFoldDB" id="A0A7X4RVN6"/>
<keyword evidence="3" id="KW-0547">Nucleotide-binding</keyword>
<keyword evidence="3" id="KW-0347">Helicase</keyword>
<protein>
    <submittedName>
        <fullName evidence="3">ATP-dependent helicase</fullName>
    </submittedName>
</protein>
<evidence type="ECO:0000313" key="3">
    <source>
        <dbReference type="EMBL" id="MZI94748.1"/>
    </source>
</evidence>
<organism evidence="3 4">
    <name type="scientific">Vibrio eleionomae</name>
    <dbReference type="NCBI Taxonomy" id="2653505"/>
    <lineage>
        <taxon>Bacteria</taxon>
        <taxon>Pseudomonadati</taxon>
        <taxon>Pseudomonadota</taxon>
        <taxon>Gammaproteobacteria</taxon>
        <taxon>Vibrionales</taxon>
        <taxon>Vibrionaceae</taxon>
        <taxon>Vibrio</taxon>
    </lineage>
</organism>
<dbReference type="PROSITE" id="PS51192">
    <property type="entry name" value="HELICASE_ATP_BIND_1"/>
    <property type="match status" value="1"/>
</dbReference>
<dbReference type="Proteomes" id="UP000462621">
    <property type="component" value="Unassembled WGS sequence"/>
</dbReference>
<dbReference type="Gene3D" id="3.40.50.300">
    <property type="entry name" value="P-loop containing nucleotide triphosphate hydrolases"/>
    <property type="match status" value="2"/>
</dbReference>
<dbReference type="SUPFAM" id="SSF52540">
    <property type="entry name" value="P-loop containing nucleoside triphosphate hydrolases"/>
    <property type="match status" value="1"/>
</dbReference>
<dbReference type="InterPro" id="IPR006935">
    <property type="entry name" value="Helicase/UvrB_N"/>
</dbReference>
<dbReference type="EMBL" id="WEKT01000036">
    <property type="protein sequence ID" value="MZI94748.1"/>
    <property type="molecule type" value="Genomic_DNA"/>
</dbReference>
<feature type="domain" description="Helicase ATP-binding" evidence="2">
    <location>
        <begin position="29"/>
        <end position="207"/>
    </location>
</feature>
<keyword evidence="4" id="KW-1185">Reference proteome</keyword>
<gene>
    <name evidence="3" type="ORF">F9817_16330</name>
</gene>
<keyword evidence="3" id="KW-0067">ATP-binding</keyword>
<dbReference type="GO" id="GO:0003677">
    <property type="term" value="F:DNA binding"/>
    <property type="evidence" value="ECO:0007669"/>
    <property type="project" value="InterPro"/>
</dbReference>
<comment type="caution">
    <text evidence="3">The sequence shown here is derived from an EMBL/GenBank/DDBJ whole genome shotgun (WGS) entry which is preliminary data.</text>
</comment>
<name>A0A7X4RVN6_9VIBR</name>
<dbReference type="GO" id="GO:0004386">
    <property type="term" value="F:helicase activity"/>
    <property type="evidence" value="ECO:0007669"/>
    <property type="project" value="UniProtKB-KW"/>
</dbReference>